<organism evidence="2 3">
    <name type="scientific">Cryobacterium frigoriphilum</name>
    <dbReference type="NCBI Taxonomy" id="1259150"/>
    <lineage>
        <taxon>Bacteria</taxon>
        <taxon>Bacillati</taxon>
        <taxon>Actinomycetota</taxon>
        <taxon>Actinomycetes</taxon>
        <taxon>Micrococcales</taxon>
        <taxon>Microbacteriaceae</taxon>
        <taxon>Cryobacterium</taxon>
    </lineage>
</organism>
<keyword evidence="1" id="KW-0812">Transmembrane</keyword>
<keyword evidence="1" id="KW-0472">Membrane</keyword>
<dbReference type="OrthoDB" id="5149329at2"/>
<protein>
    <recommendedName>
        <fullName evidence="4">Pilus assembly protein PilO</fullName>
    </recommendedName>
</protein>
<dbReference type="InterPro" id="IPR014717">
    <property type="entry name" value="Transl_elong_EF1B/ribsomal_bS6"/>
</dbReference>
<evidence type="ECO:0000313" key="2">
    <source>
        <dbReference type="EMBL" id="TFD52043.1"/>
    </source>
</evidence>
<dbReference type="RefSeq" id="WP_134518881.1">
    <property type="nucleotide sequence ID" value="NZ_SOHE01000032.1"/>
</dbReference>
<sequence>MDRNRIWMFGAALVMGVTLVLGWLLGISPKLTEVSAARAERVAVEAQNEVYELQLDALQNDFEDIDGVQRELAELRTSVPTGAQLPDFVAEVSALAAENGLSLSAMTVSDAEPYEPLVVVAPVAEAVPATDAAASVPVAAAPPEVPTAVPPVTSDLVTAANFVSVPVTITLVGEYDRVLDFLDGLRLGERLVSVSAVSTTAVEGGTTDSPAAAGVTAAISALIFVLRDPEAG</sequence>
<keyword evidence="1" id="KW-1133">Transmembrane helix</keyword>
<comment type="caution">
    <text evidence="2">The sequence shown here is derived from an EMBL/GenBank/DDBJ whole genome shotgun (WGS) entry which is preliminary data.</text>
</comment>
<evidence type="ECO:0000313" key="3">
    <source>
        <dbReference type="Proteomes" id="UP000297447"/>
    </source>
</evidence>
<dbReference type="EMBL" id="SOHE01000032">
    <property type="protein sequence ID" value="TFD52043.1"/>
    <property type="molecule type" value="Genomic_DNA"/>
</dbReference>
<dbReference type="Proteomes" id="UP000297447">
    <property type="component" value="Unassembled WGS sequence"/>
</dbReference>
<proteinExistence type="predicted"/>
<evidence type="ECO:0008006" key="4">
    <source>
        <dbReference type="Google" id="ProtNLM"/>
    </source>
</evidence>
<dbReference type="Gene3D" id="3.30.70.60">
    <property type="match status" value="1"/>
</dbReference>
<feature type="transmembrane region" description="Helical" evidence="1">
    <location>
        <begin position="6"/>
        <end position="25"/>
    </location>
</feature>
<accession>A0A4R9A4P5</accession>
<evidence type="ECO:0000256" key="1">
    <source>
        <dbReference type="SAM" id="Phobius"/>
    </source>
</evidence>
<name>A0A4R9A4P5_9MICO</name>
<gene>
    <name evidence="2" type="ORF">E3T55_07080</name>
</gene>
<reference evidence="2 3" key="1">
    <citation type="submission" date="2019-03" db="EMBL/GenBank/DDBJ databases">
        <title>Genomics of glacier-inhabiting Cryobacterium strains.</title>
        <authorList>
            <person name="Liu Q."/>
            <person name="Xin Y.-H."/>
        </authorList>
    </citation>
    <scope>NUCLEOTIDE SEQUENCE [LARGE SCALE GENOMIC DNA]</scope>
    <source>
        <strain evidence="2 3">Hh14</strain>
    </source>
</reference>
<dbReference type="AlphaFoldDB" id="A0A4R9A4P5"/>
<keyword evidence="3" id="KW-1185">Reference proteome</keyword>